<dbReference type="InterPro" id="IPR003141">
    <property type="entry name" value="Pol/His_phosphatase_N"/>
</dbReference>
<dbReference type="AlphaFoldDB" id="A0A6N3A1P2"/>
<sequence length="328" mass="37282">MIKDQNGFSSSGNWYKGNLHSHTVNSDGKLTPEESVRLFREHGYSFLCFSEHDLYTDYRSEFDCEDFIILPGLEASVALCEEEAPHKKLKVHHIHGILGTEQMQKAAGEHVFREKEAVKPAKLYGTWDGAGEAQKLCDYLRSRGCLTIYNHPVWSRAEAEEFIDTEGLWALEIFNYGTVNESNTGYDYLSWDRMLRKGKRITAVAADDNHNEGFFDDACGGYIVVRADRLSHEEILKNMISGNYYSSAGPEIYGWGIKDQTAWVECSPVYRIDFIAGNHINDGRALVCGSYKGTLQRGEYELRGDEAYIRVQVSDRYGRTAWTNAIHL</sequence>
<dbReference type="Gene3D" id="3.20.20.140">
    <property type="entry name" value="Metal-dependent hydrolases"/>
    <property type="match status" value="1"/>
</dbReference>
<reference evidence="2" key="1">
    <citation type="submission" date="2019-11" db="EMBL/GenBank/DDBJ databases">
        <authorList>
            <person name="Feng L."/>
        </authorList>
    </citation>
    <scope>NUCLEOTIDE SEQUENCE</scope>
    <source>
        <strain evidence="2">CsymbiosumLFYP84</strain>
    </source>
</reference>
<dbReference type="GO" id="GO:0035312">
    <property type="term" value="F:5'-3' DNA exonuclease activity"/>
    <property type="evidence" value="ECO:0007669"/>
    <property type="project" value="TreeGrafter"/>
</dbReference>
<evidence type="ECO:0000313" key="2">
    <source>
        <dbReference type="EMBL" id="VYT84128.1"/>
    </source>
</evidence>
<protein>
    <submittedName>
        <fullName evidence="2">PHP domain protein</fullName>
    </submittedName>
</protein>
<dbReference type="GO" id="GO:0004534">
    <property type="term" value="F:5'-3' RNA exonuclease activity"/>
    <property type="evidence" value="ECO:0007669"/>
    <property type="project" value="TreeGrafter"/>
</dbReference>
<dbReference type="SUPFAM" id="SSF89550">
    <property type="entry name" value="PHP domain-like"/>
    <property type="match status" value="1"/>
</dbReference>
<dbReference type="PANTHER" id="PTHR42924">
    <property type="entry name" value="EXONUCLEASE"/>
    <property type="match status" value="1"/>
</dbReference>
<dbReference type="PANTHER" id="PTHR42924:SF3">
    <property type="entry name" value="POLYMERASE_HISTIDINOL PHOSPHATASE N-TERMINAL DOMAIN-CONTAINING PROTEIN"/>
    <property type="match status" value="1"/>
</dbReference>
<dbReference type="RefSeq" id="WP_003500763.1">
    <property type="nucleotide sequence ID" value="NZ_CACRUA010000007.1"/>
</dbReference>
<gene>
    <name evidence="2" type="ORF">CSLFYP84_00711</name>
</gene>
<evidence type="ECO:0000259" key="1">
    <source>
        <dbReference type="SMART" id="SM00481"/>
    </source>
</evidence>
<dbReference type="InterPro" id="IPR052018">
    <property type="entry name" value="PHP_domain"/>
</dbReference>
<feature type="domain" description="Polymerase/histidinol phosphatase N-terminal" evidence="1">
    <location>
        <begin position="17"/>
        <end position="79"/>
    </location>
</feature>
<accession>A0A6N3A1P2</accession>
<proteinExistence type="predicted"/>
<dbReference type="EMBL" id="CACRUA010000007">
    <property type="protein sequence ID" value="VYT84128.1"/>
    <property type="molecule type" value="Genomic_DNA"/>
</dbReference>
<name>A0A6N3A1P2_CLOSY</name>
<dbReference type="InterPro" id="IPR016195">
    <property type="entry name" value="Pol/histidinol_Pase-like"/>
</dbReference>
<organism evidence="2">
    <name type="scientific">Clostridium symbiosum</name>
    <name type="common">Bacteroides symbiosus</name>
    <dbReference type="NCBI Taxonomy" id="1512"/>
    <lineage>
        <taxon>Bacteria</taxon>
        <taxon>Bacillati</taxon>
        <taxon>Bacillota</taxon>
        <taxon>Clostridia</taxon>
        <taxon>Lachnospirales</taxon>
        <taxon>Lachnospiraceae</taxon>
        <taxon>Otoolea</taxon>
    </lineage>
</organism>
<dbReference type="SMART" id="SM00481">
    <property type="entry name" value="POLIIIAc"/>
    <property type="match status" value="1"/>
</dbReference>